<protein>
    <submittedName>
        <fullName evidence="3">Uncharacterized protein</fullName>
    </submittedName>
</protein>
<evidence type="ECO:0000256" key="2">
    <source>
        <dbReference type="SAM" id="Phobius"/>
    </source>
</evidence>
<comment type="caution">
    <text evidence="3">The sequence shown here is derived from an EMBL/GenBank/DDBJ whole genome shotgun (WGS) entry which is preliminary data.</text>
</comment>
<dbReference type="AntiFam" id="ANF00173">
    <property type="entry name" value="Shadow ORF (opposite ppk)"/>
</dbReference>
<name>A0A644YMI8_9ZZZZ</name>
<evidence type="ECO:0000256" key="1">
    <source>
        <dbReference type="SAM" id="MobiDB-lite"/>
    </source>
</evidence>
<dbReference type="EMBL" id="VSSQ01005063">
    <property type="protein sequence ID" value="MPM27703.1"/>
    <property type="molecule type" value="Genomic_DNA"/>
</dbReference>
<accession>A0A644YMI8</accession>
<keyword evidence="2" id="KW-1133">Transmembrane helix</keyword>
<sequence length="434" mass="46981">MLQKPAHNAAHADGLRPPRHAGQQTADTPDDQAHRYAGLGGLGELIQQLPVGEGVELEQYPGASPGLLSAHLLVNHGQKRRLQPRRSHQQPLVSARGFRKQHVFKESGRIGTQLLVGRNQRKIGVNFAGLFVVIAGTYLGNPLETVFFKPGDEAQLGMHLKVLEAVNYLAARLLQPFGPFDVVLLVKAGPQLHDHGDLLAPFGGRNQIFRQAGLLIDAVKGNLHGDDRRVGRGLLHELKEGVHAVVGIAQQQVPPGGQSQYAFSGAYAGGAARLIGRIGQAAAQRGRQLLLQMIDIGQLQRAFADKLLRRSQSQLIQQELRHKRRGAGNLHFQADGGQTGALFEDFFHAQAEILLKVIALVVQLQVGVAGDGNDRLFTDGIPLKHLGGILQNNILRQHIPGRSARQKHRPGQAAGDRDDAEAALPLPAQQHDNA</sequence>
<organism evidence="3">
    <name type="scientific">bioreactor metagenome</name>
    <dbReference type="NCBI Taxonomy" id="1076179"/>
    <lineage>
        <taxon>unclassified sequences</taxon>
        <taxon>metagenomes</taxon>
        <taxon>ecological metagenomes</taxon>
    </lineage>
</organism>
<keyword evidence="2" id="KW-0472">Membrane</keyword>
<feature type="region of interest" description="Disordered" evidence="1">
    <location>
        <begin position="1"/>
        <end position="32"/>
    </location>
</feature>
<keyword evidence="2" id="KW-0812">Transmembrane</keyword>
<gene>
    <name evidence="3" type="ORF">SDC9_74216</name>
</gene>
<dbReference type="AlphaFoldDB" id="A0A644YMI8"/>
<reference evidence="3" key="1">
    <citation type="submission" date="2019-08" db="EMBL/GenBank/DDBJ databases">
        <authorList>
            <person name="Kucharzyk K."/>
            <person name="Murdoch R.W."/>
            <person name="Higgins S."/>
            <person name="Loffler F."/>
        </authorList>
    </citation>
    <scope>NUCLEOTIDE SEQUENCE</scope>
</reference>
<proteinExistence type="predicted"/>
<feature type="region of interest" description="Disordered" evidence="1">
    <location>
        <begin position="401"/>
        <end position="434"/>
    </location>
</feature>
<feature type="transmembrane region" description="Helical" evidence="2">
    <location>
        <begin position="123"/>
        <end position="140"/>
    </location>
</feature>
<evidence type="ECO:0000313" key="3">
    <source>
        <dbReference type="EMBL" id="MPM27703.1"/>
    </source>
</evidence>